<feature type="transmembrane region" description="Helical" evidence="1">
    <location>
        <begin position="21"/>
        <end position="39"/>
    </location>
</feature>
<evidence type="ECO:0000256" key="1">
    <source>
        <dbReference type="SAM" id="Phobius"/>
    </source>
</evidence>
<organism evidence="2 3">
    <name type="scientific">Pyrobaculum ferrireducens</name>
    <dbReference type="NCBI Taxonomy" id="1104324"/>
    <lineage>
        <taxon>Archaea</taxon>
        <taxon>Thermoproteota</taxon>
        <taxon>Thermoprotei</taxon>
        <taxon>Thermoproteales</taxon>
        <taxon>Thermoproteaceae</taxon>
        <taxon>Pyrobaculum</taxon>
    </lineage>
</organism>
<dbReference type="AlphaFoldDB" id="G7VFV6"/>
<keyword evidence="1" id="KW-1133">Transmembrane helix</keyword>
<dbReference type="BioCyc" id="PSP1104324:GJSN-296-MONOMER"/>
<protein>
    <submittedName>
        <fullName evidence="2">N-acetyl-gamma-glutamyl-phosphate reductase</fullName>
    </submittedName>
</protein>
<dbReference type="KEGG" id="pyr:P186_0308"/>
<gene>
    <name evidence="2" type="ORF">P186_0308</name>
</gene>
<name>G7VFV6_9CREN</name>
<dbReference type="STRING" id="1104324.P186_0308"/>
<dbReference type="Gene3D" id="3.30.360.10">
    <property type="entry name" value="Dihydrodipicolinate Reductase, domain 2"/>
    <property type="match status" value="1"/>
</dbReference>
<dbReference type="HOGENOM" id="CLU_2821067_0_0_2"/>
<keyword evidence="1" id="KW-0472">Membrane</keyword>
<dbReference type="EMBL" id="CP003098">
    <property type="protein sequence ID" value="AET31763.1"/>
    <property type="molecule type" value="Genomic_DNA"/>
</dbReference>
<keyword evidence="3" id="KW-1185">Reference proteome</keyword>
<dbReference type="Gene3D" id="3.40.50.720">
    <property type="entry name" value="NAD(P)-binding Rossmann-like Domain"/>
    <property type="match status" value="1"/>
</dbReference>
<reference evidence="2 3" key="1">
    <citation type="journal article" date="2012" name="J. Bacteriol.">
        <title>Complete genome sequence of strain 1860, a crenarchaeon of the genus pyrobaculum able to grow with various electron acceptors.</title>
        <authorList>
            <person name="Mardanov A.V."/>
            <person name="Gumerov V.M."/>
            <person name="Slobodkina G.B."/>
            <person name="Beletsky A.V."/>
            <person name="Bonch-Osmolovskaya E.A."/>
            <person name="Ravin N.V."/>
            <person name="Skryabin K.G."/>
        </authorList>
    </citation>
    <scope>NUCLEOTIDE SEQUENCE [LARGE SCALE GENOMIC DNA]</scope>
    <source>
        <strain evidence="2 3">1860</strain>
    </source>
</reference>
<evidence type="ECO:0000313" key="2">
    <source>
        <dbReference type="EMBL" id="AET31763.1"/>
    </source>
</evidence>
<dbReference type="Proteomes" id="UP000005867">
    <property type="component" value="Chromosome"/>
</dbReference>
<proteinExistence type="predicted"/>
<evidence type="ECO:0000313" key="3">
    <source>
        <dbReference type="Proteomes" id="UP000005867"/>
    </source>
</evidence>
<dbReference type="eggNOG" id="arCOG00495">
    <property type="taxonomic scope" value="Archaea"/>
</dbReference>
<keyword evidence="1" id="KW-0812">Transmembrane</keyword>
<sequence>MKHIQAPSSRRRRSQKSNCHRLGWAVAFAAIDILVRGAAGQAVQAFNIAMGFPEDEGLRTIPTAPI</sequence>
<accession>G7VFV6</accession>